<organism evidence="1 2">
    <name type="scientific">Stutzerimonas stutzeri</name>
    <name type="common">Pseudomonas stutzeri</name>
    <dbReference type="NCBI Taxonomy" id="316"/>
    <lineage>
        <taxon>Bacteria</taxon>
        <taxon>Pseudomonadati</taxon>
        <taxon>Pseudomonadota</taxon>
        <taxon>Gammaproteobacteria</taxon>
        <taxon>Pseudomonadales</taxon>
        <taxon>Pseudomonadaceae</taxon>
        <taxon>Stutzerimonas</taxon>
    </lineage>
</organism>
<dbReference type="AlphaFoldDB" id="A0ABD4XW55"/>
<dbReference type="RefSeq" id="WP_279649036.1">
    <property type="nucleotide sequence ID" value="NZ_JAOCDG010000003.1"/>
</dbReference>
<accession>A0ABD4XW55</accession>
<dbReference type="Proteomes" id="UP001161139">
    <property type="component" value="Unassembled WGS sequence"/>
</dbReference>
<proteinExistence type="predicted"/>
<reference evidence="1" key="1">
    <citation type="submission" date="2022-09" db="EMBL/GenBank/DDBJ databases">
        <title>Intensive care unit water sources are persistently colonized with multi-drug resistant bacteria and are the site of extensive horizontal gene transfer of antibiotic resistance genes.</title>
        <authorList>
            <person name="Diorio-Toth L."/>
        </authorList>
    </citation>
    <scope>NUCLEOTIDE SEQUENCE</scope>
    <source>
        <strain evidence="1">GD03864</strain>
    </source>
</reference>
<protein>
    <submittedName>
        <fullName evidence="1">Uncharacterized protein</fullName>
    </submittedName>
</protein>
<dbReference type="EMBL" id="JAOCDG010000003">
    <property type="protein sequence ID" value="MDH0687085.1"/>
    <property type="molecule type" value="Genomic_DNA"/>
</dbReference>
<name>A0ABD4XW55_STUST</name>
<comment type="caution">
    <text evidence="1">The sequence shown here is derived from an EMBL/GenBank/DDBJ whole genome shotgun (WGS) entry which is preliminary data.</text>
</comment>
<evidence type="ECO:0000313" key="1">
    <source>
        <dbReference type="EMBL" id="MDH0687085.1"/>
    </source>
</evidence>
<sequence>MSTMHPESVCFFAITGTDQVAKGAKEHFFHLDSGGCSAEVDCVDRGYIALRESLVDPEEVKFVAIGSLAELLGLHRQLSAEFPRDGVYEYPSGRRQSYLEEVLPHD</sequence>
<gene>
    <name evidence="1" type="ORF">N5D09_03155</name>
</gene>
<evidence type="ECO:0000313" key="2">
    <source>
        <dbReference type="Proteomes" id="UP001161139"/>
    </source>
</evidence>